<reference evidence="8 9" key="1">
    <citation type="submission" date="2018-08" db="EMBL/GenBank/DDBJ databases">
        <title>Aphanomyces genome sequencing and annotation.</title>
        <authorList>
            <person name="Minardi D."/>
            <person name="Oidtmann B."/>
            <person name="Van Der Giezen M."/>
            <person name="Studholme D.J."/>
        </authorList>
    </citation>
    <scope>NUCLEOTIDE SEQUENCE [LARGE SCALE GENOMIC DNA]</scope>
    <source>
        <strain evidence="8 9">Sv</strain>
    </source>
</reference>
<accession>A0A3R6WQE6</accession>
<evidence type="ECO:0000256" key="3">
    <source>
        <dbReference type="ARBA" id="ARBA00022741"/>
    </source>
</evidence>
<protein>
    <recommendedName>
        <fullName evidence="10">T-complex protein 1 subunit beta</fullName>
    </recommendedName>
</protein>
<gene>
    <name evidence="8" type="ORF">DYB35_008184</name>
</gene>
<dbReference type="GO" id="GO:0005524">
    <property type="term" value="F:ATP binding"/>
    <property type="evidence" value="ECO:0007669"/>
    <property type="project" value="UniProtKB-KW"/>
</dbReference>
<feature type="region of interest" description="Disordered" evidence="7">
    <location>
        <begin position="127"/>
        <end position="153"/>
    </location>
</feature>
<proteinExistence type="inferred from homology"/>
<comment type="caution">
    <text evidence="8">The sequence shown here is derived from an EMBL/GenBank/DDBJ whole genome shotgun (WGS) entry which is preliminary data.</text>
</comment>
<evidence type="ECO:0000256" key="1">
    <source>
        <dbReference type="ARBA" id="ARBA00008020"/>
    </source>
</evidence>
<evidence type="ECO:0008006" key="10">
    <source>
        <dbReference type="Google" id="ProtNLM"/>
    </source>
</evidence>
<dbReference type="GO" id="GO:0005832">
    <property type="term" value="C:chaperonin-containing T-complex"/>
    <property type="evidence" value="ECO:0007669"/>
    <property type="project" value="UniProtKB-ARBA"/>
</dbReference>
<evidence type="ECO:0000256" key="5">
    <source>
        <dbReference type="ARBA" id="ARBA00023186"/>
    </source>
</evidence>
<evidence type="ECO:0000256" key="6">
    <source>
        <dbReference type="ARBA" id="ARBA00024677"/>
    </source>
</evidence>
<evidence type="ECO:0000313" key="8">
    <source>
        <dbReference type="EMBL" id="RHY96112.1"/>
    </source>
</evidence>
<keyword evidence="3" id="KW-0547">Nucleotide-binding</keyword>
<dbReference type="SUPFAM" id="SSF48592">
    <property type="entry name" value="GroEL equatorial domain-like"/>
    <property type="match status" value="1"/>
</dbReference>
<dbReference type="FunFam" id="1.10.560.10:FF:000017">
    <property type="entry name" value="T-complex protein 1 subunit eta"/>
    <property type="match status" value="1"/>
</dbReference>
<dbReference type="Gene3D" id="1.10.560.10">
    <property type="entry name" value="GroEL-like equatorial domain"/>
    <property type="match status" value="1"/>
</dbReference>
<keyword evidence="4" id="KW-0067">ATP-binding</keyword>
<dbReference type="PANTHER" id="PTHR11353">
    <property type="entry name" value="CHAPERONIN"/>
    <property type="match status" value="1"/>
</dbReference>
<dbReference type="VEuPathDB" id="FungiDB:H257_15509"/>
<feature type="region of interest" description="Disordered" evidence="7">
    <location>
        <begin position="27"/>
        <end position="94"/>
    </location>
</feature>
<dbReference type="Proteomes" id="UP000285712">
    <property type="component" value="Unassembled WGS sequence"/>
</dbReference>
<feature type="compositionally biased region" description="Basic residues" evidence="7">
    <location>
        <begin position="67"/>
        <end position="81"/>
    </location>
</feature>
<dbReference type="Pfam" id="PF00118">
    <property type="entry name" value="Cpn60_TCP1"/>
    <property type="match status" value="1"/>
</dbReference>
<comment type="similarity">
    <text evidence="1">Belongs to the TCP-1 chaperonin family.</text>
</comment>
<dbReference type="InterPro" id="IPR002423">
    <property type="entry name" value="Cpn60/GroEL/TCP-1"/>
</dbReference>
<dbReference type="InterPro" id="IPR027413">
    <property type="entry name" value="GROEL-like_equatorial_sf"/>
</dbReference>
<comment type="subunit">
    <text evidence="2">Heterooligomeric complex of about 850 to 900 kDa that forms two stacked rings, 12 to 16 nm in diameter.</text>
</comment>
<dbReference type="InterPro" id="IPR017998">
    <property type="entry name" value="Chaperone_TCP-1"/>
</dbReference>
<feature type="compositionally biased region" description="Polar residues" evidence="7">
    <location>
        <begin position="138"/>
        <end position="153"/>
    </location>
</feature>
<evidence type="ECO:0000256" key="4">
    <source>
        <dbReference type="ARBA" id="ARBA00022840"/>
    </source>
</evidence>
<evidence type="ECO:0000256" key="2">
    <source>
        <dbReference type="ARBA" id="ARBA00011531"/>
    </source>
</evidence>
<keyword evidence="5" id="KW-0143">Chaperone</keyword>
<dbReference type="AlphaFoldDB" id="A0A3R6WQE6"/>
<evidence type="ECO:0000313" key="9">
    <source>
        <dbReference type="Proteomes" id="UP000285712"/>
    </source>
</evidence>
<dbReference type="VEuPathDB" id="FungiDB:H257_03213"/>
<comment type="function">
    <text evidence="6">Molecular chaperone; assists the folding of proteins upon ATP hydrolysis. Known to play a role, in vitro, in the folding of actin and tubulin.</text>
</comment>
<organism evidence="8 9">
    <name type="scientific">Aphanomyces astaci</name>
    <name type="common">Crayfish plague agent</name>
    <dbReference type="NCBI Taxonomy" id="112090"/>
    <lineage>
        <taxon>Eukaryota</taxon>
        <taxon>Sar</taxon>
        <taxon>Stramenopiles</taxon>
        <taxon>Oomycota</taxon>
        <taxon>Saprolegniomycetes</taxon>
        <taxon>Saprolegniales</taxon>
        <taxon>Verrucalvaceae</taxon>
        <taxon>Aphanomyces</taxon>
    </lineage>
</organism>
<sequence>MALPVLSDGRGRWEMEGVVAKEPGLAEAQRRTGVMESRGPSKVDIDMLNSDVDSTSRDNHPVGLTKAQKKKNRKKAKKKAGHISPTPAPVVPSPEAQRHIVHRLLEQCKAHSKSFLNTLKRVELYPDGTDIEEEDNDSQSTHMEPRESATTFQRLPKPERCMVRHTRTVMGGGCTEVLMAQAIDELAPGIPGKKSLAMEAFARALRQIPAIIADNGGYDSAELVTQLRAAHFGGHNHAGLNMTNGSIGDMEALGIRESYKSKMQVLLSAAEAAEMILRVDDIVKCAPRQRQG</sequence>
<dbReference type="GO" id="GO:0140662">
    <property type="term" value="F:ATP-dependent protein folding chaperone"/>
    <property type="evidence" value="ECO:0007669"/>
    <property type="project" value="InterPro"/>
</dbReference>
<evidence type="ECO:0000256" key="7">
    <source>
        <dbReference type="SAM" id="MobiDB-lite"/>
    </source>
</evidence>
<name>A0A3R6WQE6_APHAT</name>
<dbReference type="EMBL" id="QUTG01002476">
    <property type="protein sequence ID" value="RHY96112.1"/>
    <property type="molecule type" value="Genomic_DNA"/>
</dbReference>